<dbReference type="PANTHER" id="PTHR20968">
    <property type="entry name" value="ILGF DOMAIN-CONTAINING PROTEIN"/>
    <property type="match status" value="1"/>
</dbReference>
<dbReference type="PRINTS" id="PR00276">
    <property type="entry name" value="INSULINFAMLY"/>
</dbReference>
<dbReference type="PANTHER" id="PTHR20968:SF2">
    <property type="entry name" value="INSULIN-LIKE PEPTIDE INSL5"/>
    <property type="match status" value="1"/>
</dbReference>
<organism evidence="9 10">
    <name type="scientific">Gambusia affinis</name>
    <name type="common">Western mosquitofish</name>
    <name type="synonym">Heterandria affinis</name>
    <dbReference type="NCBI Taxonomy" id="33528"/>
    <lineage>
        <taxon>Eukaryota</taxon>
        <taxon>Metazoa</taxon>
        <taxon>Chordata</taxon>
        <taxon>Craniata</taxon>
        <taxon>Vertebrata</taxon>
        <taxon>Euteleostomi</taxon>
        <taxon>Actinopterygii</taxon>
        <taxon>Neopterygii</taxon>
        <taxon>Teleostei</taxon>
        <taxon>Neoteleostei</taxon>
        <taxon>Acanthomorphata</taxon>
        <taxon>Ovalentaria</taxon>
        <taxon>Atherinomorphae</taxon>
        <taxon>Cyprinodontiformes</taxon>
        <taxon>Poeciliidae</taxon>
        <taxon>Poeciliinae</taxon>
        <taxon>Gambusia</taxon>
    </lineage>
</organism>
<evidence type="ECO:0000256" key="7">
    <source>
        <dbReference type="SAM" id="SignalP"/>
    </source>
</evidence>
<dbReference type="GO" id="GO:0005576">
    <property type="term" value="C:extracellular region"/>
    <property type="evidence" value="ECO:0007669"/>
    <property type="project" value="UniProtKB-SubCell"/>
</dbReference>
<dbReference type="GO" id="GO:0005179">
    <property type="term" value="F:hormone activity"/>
    <property type="evidence" value="ECO:0007669"/>
    <property type="project" value="UniProtKB-KW"/>
</dbReference>
<comment type="subunit">
    <text evidence="3">Heterodimer of a B chain and an A chain linked by two disulfide bonds.</text>
</comment>
<proteinExistence type="inferred from homology"/>
<sequence>MRSSLQLGVLLCCLLCAANLQAEESRNSMRLCGRALVRALVFTCGGSRWRRQLEEEKGFLPDDFWEVNGEEPDSVKSGELPGMDYHRRDQDQALITTCCQQGCRRNELSMLC</sequence>
<feature type="chain" id="PRO_5016318800" description="Insulin-like domain-containing protein" evidence="7">
    <location>
        <begin position="23"/>
        <end position="112"/>
    </location>
</feature>
<keyword evidence="6" id="KW-1015">Disulfide bond</keyword>
<evidence type="ECO:0000256" key="1">
    <source>
        <dbReference type="ARBA" id="ARBA00004613"/>
    </source>
</evidence>
<evidence type="ECO:0000256" key="3">
    <source>
        <dbReference type="ARBA" id="ARBA00011207"/>
    </source>
</evidence>
<evidence type="ECO:0000256" key="4">
    <source>
        <dbReference type="ARBA" id="ARBA00022525"/>
    </source>
</evidence>
<evidence type="ECO:0000313" key="9">
    <source>
        <dbReference type="EMBL" id="PWA17527.1"/>
    </source>
</evidence>
<evidence type="ECO:0000313" key="10">
    <source>
        <dbReference type="Proteomes" id="UP000250572"/>
    </source>
</evidence>
<name>A0A315V2X3_GAMAF</name>
<dbReference type="SMART" id="SM00078">
    <property type="entry name" value="IlGF"/>
    <property type="match status" value="1"/>
</dbReference>
<reference evidence="9 10" key="1">
    <citation type="journal article" date="2018" name="G3 (Bethesda)">
        <title>A High-Quality Reference Genome for the Invasive Mosquitofish Gambusia affinis Using a Chicago Library.</title>
        <authorList>
            <person name="Hoffberg S.L."/>
            <person name="Troendle N.J."/>
            <person name="Glenn T.C."/>
            <person name="Mahmud O."/>
            <person name="Louha S."/>
            <person name="Chalopin D."/>
            <person name="Bennetzen J.L."/>
            <person name="Mauricio R."/>
        </authorList>
    </citation>
    <scope>NUCLEOTIDE SEQUENCE [LARGE SCALE GENOMIC DNA]</scope>
    <source>
        <strain evidence="9">NE01/NJP1002.9</strain>
        <tissue evidence="9">Muscle</tissue>
    </source>
</reference>
<evidence type="ECO:0000259" key="8">
    <source>
        <dbReference type="SMART" id="SM00078"/>
    </source>
</evidence>
<dbReference type="Proteomes" id="UP000250572">
    <property type="component" value="Unassembled WGS sequence"/>
</dbReference>
<dbReference type="InterPro" id="IPR051777">
    <property type="entry name" value="Insulin-like_neuro_ligands"/>
</dbReference>
<accession>A0A315V2X3</accession>
<evidence type="ECO:0000256" key="6">
    <source>
        <dbReference type="ARBA" id="ARBA00023157"/>
    </source>
</evidence>
<comment type="subcellular location">
    <subcellularLocation>
        <location evidence="1">Secreted</location>
    </subcellularLocation>
</comment>
<keyword evidence="4" id="KW-0964">Secreted</keyword>
<evidence type="ECO:0000256" key="2">
    <source>
        <dbReference type="ARBA" id="ARBA00009034"/>
    </source>
</evidence>
<dbReference type="CDD" id="cd04365">
    <property type="entry name" value="IlGF_relaxin_like"/>
    <property type="match status" value="1"/>
</dbReference>
<dbReference type="InterPro" id="IPR036438">
    <property type="entry name" value="Insulin-like_sf"/>
</dbReference>
<evidence type="ECO:0000256" key="5">
    <source>
        <dbReference type="ARBA" id="ARBA00022702"/>
    </source>
</evidence>
<dbReference type="SUPFAM" id="SSF56994">
    <property type="entry name" value="Insulin-like"/>
    <property type="match status" value="1"/>
</dbReference>
<keyword evidence="5" id="KW-0372">Hormone</keyword>
<protein>
    <recommendedName>
        <fullName evidence="8">Insulin-like domain-containing protein</fullName>
    </recommendedName>
</protein>
<feature type="domain" description="Insulin-like" evidence="8">
    <location>
        <begin position="29"/>
        <end position="112"/>
    </location>
</feature>
<dbReference type="Pfam" id="PF00049">
    <property type="entry name" value="Insulin"/>
    <property type="match status" value="1"/>
</dbReference>
<feature type="signal peptide" evidence="7">
    <location>
        <begin position="1"/>
        <end position="22"/>
    </location>
</feature>
<dbReference type="InterPro" id="IPR016179">
    <property type="entry name" value="Insulin-like"/>
</dbReference>
<dbReference type="InterPro" id="IPR022352">
    <property type="entry name" value="Ins/IGF/rlx"/>
</dbReference>
<dbReference type="Gene3D" id="1.10.100.10">
    <property type="entry name" value="Insulin-like"/>
    <property type="match status" value="1"/>
</dbReference>
<dbReference type="AlphaFoldDB" id="A0A315V2X3"/>
<keyword evidence="10" id="KW-1185">Reference proteome</keyword>
<dbReference type="STRING" id="33528.ENSGAFP00000016698"/>
<comment type="caution">
    <text evidence="9">The sequence shown here is derived from an EMBL/GenBank/DDBJ whole genome shotgun (WGS) entry which is preliminary data.</text>
</comment>
<keyword evidence="7" id="KW-0732">Signal</keyword>
<dbReference type="GO" id="GO:0001664">
    <property type="term" value="F:G protein-coupled receptor binding"/>
    <property type="evidence" value="ECO:0007669"/>
    <property type="project" value="TreeGrafter"/>
</dbReference>
<comment type="similarity">
    <text evidence="2">Belongs to the insulin family.</text>
</comment>
<dbReference type="EMBL" id="NHOQ01002364">
    <property type="protein sequence ID" value="PWA17527.1"/>
    <property type="molecule type" value="Genomic_DNA"/>
</dbReference>
<gene>
    <name evidence="9" type="ORF">CCH79_00011305</name>
</gene>